<keyword evidence="4" id="KW-1133">Transmembrane helix</keyword>
<dbReference type="EMBL" id="BRXU01000020">
    <property type="protein sequence ID" value="GLC57815.1"/>
    <property type="molecule type" value="Genomic_DNA"/>
</dbReference>
<keyword evidence="6" id="KW-0325">Glycoprotein</keyword>
<evidence type="ECO:0000256" key="6">
    <source>
        <dbReference type="ARBA" id="ARBA00023180"/>
    </source>
</evidence>
<gene>
    <name evidence="8" type="primary">PLEST009143</name>
    <name evidence="8" type="ORF">PLESTB_001269900</name>
</gene>
<evidence type="ECO:0000256" key="5">
    <source>
        <dbReference type="ARBA" id="ARBA00023136"/>
    </source>
</evidence>
<protein>
    <submittedName>
        <fullName evidence="8">Uncharacterized protein</fullName>
    </submittedName>
</protein>
<proteinExistence type="predicted"/>
<keyword evidence="5" id="KW-0472">Membrane</keyword>
<keyword evidence="2" id="KW-0812">Transmembrane</keyword>
<feature type="compositionally biased region" description="Low complexity" evidence="7">
    <location>
        <begin position="420"/>
        <end position="440"/>
    </location>
</feature>
<sequence length="440" mass="47315">MLESQCRSFSGGVVAAAVWLPLVEPPPIQPLPQNARVEPQLSPANAELLANATARLEAFFAQMEAQGVAVDAVAAAARRRRVLASDSPSGSGAEGAAAAGGAAAGAAGGGLCSLRLLLVVELVADEQMAAIMPINSIRNAAFLAVDTPLAAMVDVDLSISAGLAGRVLSNASRVGELLSRAQSQQRTAWVLPTFDVHRNVSRGEKSAAVEEALAVPLEEKTTKLQAMWRDRHRIHPFAADRYALGHNATDYDRWFSGLEEYPSGFQEGYEPWFMAAREAMPPYDVRIRGRYHDKITNVRHAMKMLTFMVAPDVWLVHRPHGLSPSHLGYRNSRAAGTWALEKSFQRDGKTSPAAELYLKADQRFFGDVIRRTNDGSYQPVVDETWRHCRAALPWWRHVSSSSSSSSNFPLEHTLPPPPTLGSSSSSSSSSAAAAAAAAAA</sequence>
<comment type="caution">
    <text evidence="8">The sequence shown here is derived from an EMBL/GenBank/DDBJ whole genome shotgun (WGS) entry which is preliminary data.</text>
</comment>
<dbReference type="GO" id="GO:0016020">
    <property type="term" value="C:membrane"/>
    <property type="evidence" value="ECO:0007669"/>
    <property type="project" value="UniProtKB-SubCell"/>
</dbReference>
<evidence type="ECO:0000256" key="2">
    <source>
        <dbReference type="ARBA" id="ARBA00022692"/>
    </source>
</evidence>
<evidence type="ECO:0000313" key="9">
    <source>
        <dbReference type="Proteomes" id="UP001165080"/>
    </source>
</evidence>
<keyword evidence="3" id="KW-0735">Signal-anchor</keyword>
<evidence type="ECO:0000256" key="7">
    <source>
        <dbReference type="SAM" id="MobiDB-lite"/>
    </source>
</evidence>
<dbReference type="GO" id="GO:0035269">
    <property type="term" value="P:protein O-linked glycosylation via mannose"/>
    <property type="evidence" value="ECO:0007669"/>
    <property type="project" value="TreeGrafter"/>
</dbReference>
<dbReference type="GO" id="GO:0015020">
    <property type="term" value="F:glucuronosyltransferase activity"/>
    <property type="evidence" value="ECO:0007669"/>
    <property type="project" value="TreeGrafter"/>
</dbReference>
<evidence type="ECO:0000256" key="3">
    <source>
        <dbReference type="ARBA" id="ARBA00022968"/>
    </source>
</evidence>
<dbReference type="PANTHER" id="PTHR12270:SF52">
    <property type="entry name" value="GLYCOSYLTRANSFERASE-LIKE PROTEIN GNT13-RELATED"/>
    <property type="match status" value="1"/>
</dbReference>
<dbReference type="AlphaFoldDB" id="A0A9W6BTX8"/>
<evidence type="ECO:0000313" key="8">
    <source>
        <dbReference type="EMBL" id="GLC57815.1"/>
    </source>
</evidence>
<organism evidence="8 9">
    <name type="scientific">Pleodorina starrii</name>
    <dbReference type="NCBI Taxonomy" id="330485"/>
    <lineage>
        <taxon>Eukaryota</taxon>
        <taxon>Viridiplantae</taxon>
        <taxon>Chlorophyta</taxon>
        <taxon>core chlorophytes</taxon>
        <taxon>Chlorophyceae</taxon>
        <taxon>CS clade</taxon>
        <taxon>Chlamydomonadales</taxon>
        <taxon>Volvocaceae</taxon>
        <taxon>Pleodorina</taxon>
    </lineage>
</organism>
<evidence type="ECO:0000256" key="4">
    <source>
        <dbReference type="ARBA" id="ARBA00022989"/>
    </source>
</evidence>
<name>A0A9W6BTX8_9CHLO</name>
<dbReference type="GO" id="GO:0042285">
    <property type="term" value="F:xylosyltransferase activity"/>
    <property type="evidence" value="ECO:0007669"/>
    <property type="project" value="TreeGrafter"/>
</dbReference>
<evidence type="ECO:0000256" key="1">
    <source>
        <dbReference type="ARBA" id="ARBA00004606"/>
    </source>
</evidence>
<accession>A0A9W6BTX8</accession>
<feature type="region of interest" description="Disordered" evidence="7">
    <location>
        <begin position="405"/>
        <end position="440"/>
    </location>
</feature>
<reference evidence="8 9" key="1">
    <citation type="journal article" date="2023" name="Commun. Biol.">
        <title>Reorganization of the ancestral sex-determining regions during the evolution of trioecy in Pleodorina starrii.</title>
        <authorList>
            <person name="Takahashi K."/>
            <person name="Suzuki S."/>
            <person name="Kawai-Toyooka H."/>
            <person name="Yamamoto K."/>
            <person name="Hamaji T."/>
            <person name="Ootsuki R."/>
            <person name="Yamaguchi H."/>
            <person name="Kawachi M."/>
            <person name="Higashiyama T."/>
            <person name="Nozaki H."/>
        </authorList>
    </citation>
    <scope>NUCLEOTIDE SEQUENCE [LARGE SCALE GENOMIC DNA]</scope>
    <source>
        <strain evidence="8 9">NIES-4479</strain>
    </source>
</reference>
<dbReference type="PANTHER" id="PTHR12270">
    <property type="entry name" value="GLYCOSYLTRANSFERASE-RELATED"/>
    <property type="match status" value="1"/>
</dbReference>
<dbReference type="Pfam" id="PF13896">
    <property type="entry name" value="Glyco_transf_49"/>
    <property type="match status" value="1"/>
</dbReference>
<dbReference type="InterPro" id="IPR051292">
    <property type="entry name" value="Xyl/GlcA_transferase"/>
</dbReference>
<comment type="subcellular location">
    <subcellularLocation>
        <location evidence="1">Membrane</location>
        <topology evidence="1">Single-pass type II membrane protein</topology>
    </subcellularLocation>
</comment>
<keyword evidence="9" id="KW-1185">Reference proteome</keyword>
<dbReference type="Proteomes" id="UP001165080">
    <property type="component" value="Unassembled WGS sequence"/>
</dbReference>